<evidence type="ECO:0000313" key="2">
    <source>
        <dbReference type="Proteomes" id="UP000811609"/>
    </source>
</evidence>
<dbReference type="GO" id="GO:0004185">
    <property type="term" value="F:serine-type carboxypeptidase activity"/>
    <property type="evidence" value="ECO:0007669"/>
    <property type="project" value="InterPro"/>
</dbReference>
<dbReference type="GO" id="GO:0019748">
    <property type="term" value="P:secondary metabolic process"/>
    <property type="evidence" value="ECO:0007669"/>
    <property type="project" value="TreeGrafter"/>
</dbReference>
<evidence type="ECO:0008006" key="3">
    <source>
        <dbReference type="Google" id="ProtNLM"/>
    </source>
</evidence>
<dbReference type="Pfam" id="PF00450">
    <property type="entry name" value="Peptidase_S10"/>
    <property type="match status" value="1"/>
</dbReference>
<dbReference type="InterPro" id="IPR001563">
    <property type="entry name" value="Peptidase_S10"/>
</dbReference>
<comment type="caution">
    <text evidence="1">The sequence shown here is derived from an EMBL/GenBank/DDBJ whole genome shotgun (WGS) entry which is preliminary data.</text>
</comment>
<dbReference type="GO" id="GO:0006508">
    <property type="term" value="P:proteolysis"/>
    <property type="evidence" value="ECO:0007669"/>
    <property type="project" value="InterPro"/>
</dbReference>
<keyword evidence="2" id="KW-1185">Reference proteome</keyword>
<gene>
    <name evidence="1" type="ORF">CIPAW_01G003000</name>
</gene>
<dbReference type="PANTHER" id="PTHR11802">
    <property type="entry name" value="SERINE PROTEASE FAMILY S10 SERINE CARBOXYPEPTIDASE"/>
    <property type="match status" value="1"/>
</dbReference>
<protein>
    <recommendedName>
        <fullName evidence="3">Serine carboxypeptidase-like 18</fullName>
    </recommendedName>
</protein>
<organism evidence="1 2">
    <name type="scientific">Carya illinoinensis</name>
    <name type="common">Pecan</name>
    <dbReference type="NCBI Taxonomy" id="32201"/>
    <lineage>
        <taxon>Eukaryota</taxon>
        <taxon>Viridiplantae</taxon>
        <taxon>Streptophyta</taxon>
        <taxon>Embryophyta</taxon>
        <taxon>Tracheophyta</taxon>
        <taxon>Spermatophyta</taxon>
        <taxon>Magnoliopsida</taxon>
        <taxon>eudicotyledons</taxon>
        <taxon>Gunneridae</taxon>
        <taxon>Pentapetalae</taxon>
        <taxon>rosids</taxon>
        <taxon>fabids</taxon>
        <taxon>Fagales</taxon>
        <taxon>Juglandaceae</taxon>
        <taxon>Carya</taxon>
    </lineage>
</organism>
<reference evidence="1" key="1">
    <citation type="submission" date="2020-12" db="EMBL/GenBank/DDBJ databases">
        <title>WGS assembly of Carya illinoinensis cv. Pawnee.</title>
        <authorList>
            <person name="Platts A."/>
            <person name="Shu S."/>
            <person name="Wright S."/>
            <person name="Barry K."/>
            <person name="Edger P."/>
            <person name="Pires J.C."/>
            <person name="Schmutz J."/>
        </authorList>
    </citation>
    <scope>NUCLEOTIDE SEQUENCE</scope>
    <source>
        <tissue evidence="1">Leaf</tissue>
    </source>
</reference>
<dbReference type="Proteomes" id="UP000811609">
    <property type="component" value="Chromosome 1"/>
</dbReference>
<evidence type="ECO:0000313" key="1">
    <source>
        <dbReference type="EMBL" id="KAG6666040.1"/>
    </source>
</evidence>
<dbReference type="EMBL" id="CM031809">
    <property type="protein sequence ID" value="KAG6666040.1"/>
    <property type="molecule type" value="Genomic_DNA"/>
</dbReference>
<sequence>MVEYNGSLPSLTVNPYSWTKVSSIIFLDSPAGTGFSYSRTSRGSRTADTKFACQGYDFVRKWLLSHPNFIANPLYIAGDSYSGKIVPIIVQKMSDGIEAGDSPLLNLKGYSIGNPGTDPKFDDNSRVPFAHRMAIIPDELYKKAKRSCKGEYRVIDSRNIQCANDLRAIAKCTKRINRPHILEPKCYTDFRPLNKMDENRRYLMEIYGESYMSLPKYPRFGCRNYNKFLCHIWANDIRVQKALHIRKGTVKVWIRCKIDLPYKKDVESAVSFHYYLNIKGYRALIYRFDHIFSLPSTHSICKQPKTLKRNK</sequence>
<dbReference type="PANTHER" id="PTHR11802:SF450">
    <property type="entry name" value="SERINE CARBOXYPEPTIDASE-LIKE 7"/>
    <property type="match status" value="1"/>
</dbReference>
<name>A0A8T1REW2_CARIL</name>
<dbReference type="GO" id="GO:0016747">
    <property type="term" value="F:acyltransferase activity, transferring groups other than amino-acyl groups"/>
    <property type="evidence" value="ECO:0007669"/>
    <property type="project" value="TreeGrafter"/>
</dbReference>
<proteinExistence type="predicted"/>
<accession>A0A8T1REW2</accession>
<dbReference type="AlphaFoldDB" id="A0A8T1REW2"/>